<organism evidence="2 3">
    <name type="scientific">Chitinilyticum piscinae</name>
    <dbReference type="NCBI Taxonomy" id="2866724"/>
    <lineage>
        <taxon>Bacteria</taxon>
        <taxon>Pseudomonadati</taxon>
        <taxon>Pseudomonadota</taxon>
        <taxon>Betaproteobacteria</taxon>
        <taxon>Neisseriales</taxon>
        <taxon>Chitinibacteraceae</taxon>
        <taxon>Chitinilyticum</taxon>
    </lineage>
</organism>
<sequence>MRKLLLCLALILMIPAALAAPRKFPAGGSVVSVDAYEVTRPFPILKLEDKVYEGSPGLQIRGARGELLMINQLPLKAKAYMLLEERTGQVVRLWILTEEEQAELGVRKPGLIINTPLGSFEL</sequence>
<dbReference type="EMBL" id="JADFUA010000001">
    <property type="protein sequence ID" value="MBE9607869.1"/>
    <property type="molecule type" value="Genomic_DNA"/>
</dbReference>
<keyword evidence="1" id="KW-0732">Signal</keyword>
<name>A0A8J7KCI7_9NEIS</name>
<dbReference type="Proteomes" id="UP000604481">
    <property type="component" value="Unassembled WGS sequence"/>
</dbReference>
<gene>
    <name evidence="2" type="ORF">INR99_00755</name>
</gene>
<dbReference type="AlphaFoldDB" id="A0A8J7KCI7"/>
<reference evidence="2 3" key="1">
    <citation type="submission" date="2020-10" db="EMBL/GenBank/DDBJ databases">
        <title>The genome sequence of Chitinilyticum litopenaei 4Y14.</title>
        <authorList>
            <person name="Liu Y."/>
        </authorList>
    </citation>
    <scope>NUCLEOTIDE SEQUENCE [LARGE SCALE GENOMIC DNA]</scope>
    <source>
        <strain evidence="2 3">4Y14</strain>
    </source>
</reference>
<proteinExistence type="predicted"/>
<keyword evidence="3" id="KW-1185">Reference proteome</keyword>
<evidence type="ECO:0000313" key="2">
    <source>
        <dbReference type="EMBL" id="MBE9607869.1"/>
    </source>
</evidence>
<comment type="caution">
    <text evidence="2">The sequence shown here is derived from an EMBL/GenBank/DDBJ whole genome shotgun (WGS) entry which is preliminary data.</text>
</comment>
<feature type="signal peptide" evidence="1">
    <location>
        <begin position="1"/>
        <end position="19"/>
    </location>
</feature>
<evidence type="ECO:0000256" key="1">
    <source>
        <dbReference type="SAM" id="SignalP"/>
    </source>
</evidence>
<accession>A0A8J7KCI7</accession>
<feature type="chain" id="PRO_5035289021" evidence="1">
    <location>
        <begin position="20"/>
        <end position="122"/>
    </location>
</feature>
<evidence type="ECO:0000313" key="3">
    <source>
        <dbReference type="Proteomes" id="UP000604481"/>
    </source>
</evidence>
<protein>
    <submittedName>
        <fullName evidence="2">Uncharacterized protein</fullName>
    </submittedName>
</protein>
<dbReference type="RefSeq" id="WP_194114380.1">
    <property type="nucleotide sequence ID" value="NZ_JADFUA010000001.1"/>
</dbReference>